<keyword evidence="1" id="KW-0812">Transmembrane</keyword>
<feature type="transmembrane region" description="Helical" evidence="1">
    <location>
        <begin position="44"/>
        <end position="61"/>
    </location>
</feature>
<gene>
    <name evidence="3" type="ORF">TMSB3V08_LOCUS2053</name>
</gene>
<proteinExistence type="predicted"/>
<evidence type="ECO:0000259" key="2">
    <source>
        <dbReference type="Pfam" id="PF16214"/>
    </source>
</evidence>
<keyword evidence="1" id="KW-1133">Transmembrane helix</keyword>
<keyword evidence="1" id="KW-0472">Membrane</keyword>
<evidence type="ECO:0000256" key="1">
    <source>
        <dbReference type="SAM" id="Phobius"/>
    </source>
</evidence>
<feature type="transmembrane region" description="Helical" evidence="1">
    <location>
        <begin position="12"/>
        <end position="32"/>
    </location>
</feature>
<name>A0A7R9E0J8_9NEOP</name>
<feature type="domain" description="Adenylate cyclase N-terminal" evidence="2">
    <location>
        <begin position="6"/>
        <end position="97"/>
    </location>
</feature>
<dbReference type="InterPro" id="IPR032628">
    <property type="entry name" value="AC_N"/>
</dbReference>
<dbReference type="Pfam" id="PF16214">
    <property type="entry name" value="AC_N"/>
    <property type="match status" value="1"/>
</dbReference>
<evidence type="ECO:0000313" key="3">
    <source>
        <dbReference type="EMBL" id="CAD7425136.1"/>
    </source>
</evidence>
<dbReference type="EMBL" id="OB792890">
    <property type="protein sequence ID" value="CAD7425136.1"/>
    <property type="molecule type" value="Genomic_DNA"/>
</dbReference>
<sequence>MAILSRPALNELYLLGVSYVVLATFLALEMTLTSANERRTPSTGVWAAMFFIYLTYALLPIRLQEAAGAGTLLGVSQVVLSAYLNVENRHLLRQVRTVIWLQLEQTSLASAAAATPRLPHTPYSRARMAGTRALLSLYNPPPLPPLLPPSTRADNEHGQLSNAMSPLLVRKVPKYRHRGPGFHSRSFHIFCEVAGLEQGQLSLVRSTEELLRRSSGLEN</sequence>
<protein>
    <recommendedName>
        <fullName evidence="2">Adenylate cyclase N-terminal domain-containing protein</fullName>
    </recommendedName>
</protein>
<organism evidence="3">
    <name type="scientific">Timema monikensis</name>
    <dbReference type="NCBI Taxonomy" id="170555"/>
    <lineage>
        <taxon>Eukaryota</taxon>
        <taxon>Metazoa</taxon>
        <taxon>Ecdysozoa</taxon>
        <taxon>Arthropoda</taxon>
        <taxon>Hexapoda</taxon>
        <taxon>Insecta</taxon>
        <taxon>Pterygota</taxon>
        <taxon>Neoptera</taxon>
        <taxon>Polyneoptera</taxon>
        <taxon>Phasmatodea</taxon>
        <taxon>Timematodea</taxon>
        <taxon>Timematoidea</taxon>
        <taxon>Timematidae</taxon>
        <taxon>Timema</taxon>
    </lineage>
</organism>
<accession>A0A7R9E0J8</accession>
<reference evidence="3" key="1">
    <citation type="submission" date="2020-11" db="EMBL/GenBank/DDBJ databases">
        <authorList>
            <person name="Tran Van P."/>
        </authorList>
    </citation>
    <scope>NUCLEOTIDE SEQUENCE</scope>
</reference>
<dbReference type="AlphaFoldDB" id="A0A7R9E0J8"/>